<sequence>MVEGLATISTAIVNLFLCSVDKPQIPVSPTMAVLRLHHFIHKNLTYINGLSSSSDSHYSLNASVTPRSNCSLSSVTPGALISSNILLQLSWENQDRPVSANLPEVGAKNKSSYKREEEPNRGCNQDFKSTIVFIGRA</sequence>
<dbReference type="AlphaFoldDB" id="A0AAD5IFN8"/>
<evidence type="ECO:0000313" key="3">
    <source>
        <dbReference type="Proteomes" id="UP001064489"/>
    </source>
</evidence>
<dbReference type="EMBL" id="JAJSOW010000106">
    <property type="protein sequence ID" value="KAI9161835.1"/>
    <property type="molecule type" value="Genomic_DNA"/>
</dbReference>
<protein>
    <submittedName>
        <fullName evidence="2">Uncharacterized protein</fullName>
    </submittedName>
</protein>
<organism evidence="2 3">
    <name type="scientific">Acer negundo</name>
    <name type="common">Box elder</name>
    <dbReference type="NCBI Taxonomy" id="4023"/>
    <lineage>
        <taxon>Eukaryota</taxon>
        <taxon>Viridiplantae</taxon>
        <taxon>Streptophyta</taxon>
        <taxon>Embryophyta</taxon>
        <taxon>Tracheophyta</taxon>
        <taxon>Spermatophyta</taxon>
        <taxon>Magnoliopsida</taxon>
        <taxon>eudicotyledons</taxon>
        <taxon>Gunneridae</taxon>
        <taxon>Pentapetalae</taxon>
        <taxon>rosids</taxon>
        <taxon>malvids</taxon>
        <taxon>Sapindales</taxon>
        <taxon>Sapindaceae</taxon>
        <taxon>Hippocastanoideae</taxon>
        <taxon>Acereae</taxon>
        <taxon>Acer</taxon>
    </lineage>
</organism>
<reference evidence="2" key="1">
    <citation type="journal article" date="2022" name="Plant J.">
        <title>Strategies of tolerance reflected in two North American maple genomes.</title>
        <authorList>
            <person name="McEvoy S.L."/>
            <person name="Sezen U.U."/>
            <person name="Trouern-Trend A."/>
            <person name="McMahon S.M."/>
            <person name="Schaberg P.G."/>
            <person name="Yang J."/>
            <person name="Wegrzyn J.L."/>
            <person name="Swenson N.G."/>
        </authorList>
    </citation>
    <scope>NUCLEOTIDE SEQUENCE</scope>
    <source>
        <strain evidence="2">91603</strain>
    </source>
</reference>
<accession>A0AAD5IFN8</accession>
<evidence type="ECO:0000313" key="2">
    <source>
        <dbReference type="EMBL" id="KAI9161835.1"/>
    </source>
</evidence>
<dbReference type="Proteomes" id="UP001064489">
    <property type="component" value="Chromosome 2"/>
</dbReference>
<name>A0AAD5IFN8_ACENE</name>
<comment type="caution">
    <text evidence="2">The sequence shown here is derived from an EMBL/GenBank/DDBJ whole genome shotgun (WGS) entry which is preliminary data.</text>
</comment>
<proteinExistence type="predicted"/>
<gene>
    <name evidence="2" type="ORF">LWI28_021176</name>
</gene>
<evidence type="ECO:0000256" key="1">
    <source>
        <dbReference type="SAM" id="MobiDB-lite"/>
    </source>
</evidence>
<keyword evidence="3" id="KW-1185">Reference proteome</keyword>
<feature type="region of interest" description="Disordered" evidence="1">
    <location>
        <begin position="100"/>
        <end position="121"/>
    </location>
</feature>
<reference evidence="2" key="2">
    <citation type="submission" date="2023-02" db="EMBL/GenBank/DDBJ databases">
        <authorList>
            <person name="Swenson N.G."/>
            <person name="Wegrzyn J.L."/>
            <person name="Mcevoy S.L."/>
        </authorList>
    </citation>
    <scope>NUCLEOTIDE SEQUENCE</scope>
    <source>
        <strain evidence="2">91603</strain>
        <tissue evidence="2">Leaf</tissue>
    </source>
</reference>